<comment type="caution">
    <text evidence="1">The sequence shown here is derived from an EMBL/GenBank/DDBJ whole genome shotgun (WGS) entry which is preliminary data.</text>
</comment>
<dbReference type="EMBL" id="CM055104">
    <property type="protein sequence ID" value="KAJ7533193.1"/>
    <property type="molecule type" value="Genomic_DNA"/>
</dbReference>
<proteinExistence type="predicted"/>
<keyword evidence="2" id="KW-1185">Reference proteome</keyword>
<protein>
    <submittedName>
        <fullName evidence="1">Uncharacterized protein</fullName>
    </submittedName>
</protein>
<evidence type="ECO:0000313" key="2">
    <source>
        <dbReference type="Proteomes" id="UP001162992"/>
    </source>
</evidence>
<sequence>MFHIHLMIAFTADMHAQPLQPSPSRFLSSEFQSSQQQQPVQDTDAPKLSPSVVVIIILITVVFFLSGLLHLLARCFIRYSQRGNNNSDANILQGQLQHLFNLHDSGVEQAFIDALPVFFYKSVRGLKDGADCAVCLCEFQGEDRLRLLPNCSHAFHLDCIDTWLLSHSTCPLCRRSLLPDTITTPGTDVQSLQLDVAGEEAFPHMHASDLSEVFTVDAGTASTLSPGEEGASSEEIQPIQPSQEIGPTCEKAEGKPFKLMSVKLGRFCPMDAELESVRGSNASGRRSYSMGSYEYVINPSNLQVMIAPTPVHRRWANCKPPTPGHKSALSDFTPECRIEDASIPLSEELFVSNACLCPRDVSPYRKHRRPPSDGMIERGNAANPVADERSNFREHSTTHGEKWLISDVECSKGDGGRMKRSSAQRAGHVSSFQVINPEAKLMRSAFSQANRPAIDTVVEVPSSPTGSLQSGGVESRRHSIARKTLHWLMGRERRFVYPAANASATA</sequence>
<dbReference type="Proteomes" id="UP001162992">
    <property type="component" value="Chromosome 13"/>
</dbReference>
<gene>
    <name evidence="1" type="ORF">O6H91_13G037000</name>
</gene>
<reference evidence="2" key="1">
    <citation type="journal article" date="2024" name="Proc. Natl. Acad. Sci. U.S.A.">
        <title>Extraordinary preservation of gene collinearity over three hundred million years revealed in homosporous lycophytes.</title>
        <authorList>
            <person name="Li C."/>
            <person name="Wickell D."/>
            <person name="Kuo L.Y."/>
            <person name="Chen X."/>
            <person name="Nie B."/>
            <person name="Liao X."/>
            <person name="Peng D."/>
            <person name="Ji J."/>
            <person name="Jenkins J."/>
            <person name="Williams M."/>
            <person name="Shu S."/>
            <person name="Plott C."/>
            <person name="Barry K."/>
            <person name="Rajasekar S."/>
            <person name="Grimwood J."/>
            <person name="Han X."/>
            <person name="Sun S."/>
            <person name="Hou Z."/>
            <person name="He W."/>
            <person name="Dai G."/>
            <person name="Sun C."/>
            <person name="Schmutz J."/>
            <person name="Leebens-Mack J.H."/>
            <person name="Li F.W."/>
            <person name="Wang L."/>
        </authorList>
    </citation>
    <scope>NUCLEOTIDE SEQUENCE [LARGE SCALE GENOMIC DNA]</scope>
    <source>
        <strain evidence="2">cv. PW_Plant_1</strain>
    </source>
</reference>
<organism evidence="1 2">
    <name type="scientific">Diphasiastrum complanatum</name>
    <name type="common">Issler's clubmoss</name>
    <name type="synonym">Lycopodium complanatum</name>
    <dbReference type="NCBI Taxonomy" id="34168"/>
    <lineage>
        <taxon>Eukaryota</taxon>
        <taxon>Viridiplantae</taxon>
        <taxon>Streptophyta</taxon>
        <taxon>Embryophyta</taxon>
        <taxon>Tracheophyta</taxon>
        <taxon>Lycopodiopsida</taxon>
        <taxon>Lycopodiales</taxon>
        <taxon>Lycopodiaceae</taxon>
        <taxon>Lycopodioideae</taxon>
        <taxon>Diphasiastrum</taxon>
    </lineage>
</organism>
<accession>A0ACC2BTV2</accession>
<evidence type="ECO:0000313" key="1">
    <source>
        <dbReference type="EMBL" id="KAJ7533193.1"/>
    </source>
</evidence>
<name>A0ACC2BTV2_DIPCM</name>